<evidence type="ECO:0000313" key="2">
    <source>
        <dbReference type="Proteomes" id="UP000187012"/>
    </source>
</evidence>
<evidence type="ECO:0000313" key="1">
    <source>
        <dbReference type="EMBL" id="SIT41800.1"/>
    </source>
</evidence>
<name>A0A1N7S345_9BURK</name>
<gene>
    <name evidence="1" type="ORF">BN2475_320033</name>
</gene>
<dbReference type="AlphaFoldDB" id="A0A1N7S345"/>
<organism evidence="1 2">
    <name type="scientific">Paraburkholderia ribeironis</name>
    <dbReference type="NCBI Taxonomy" id="1247936"/>
    <lineage>
        <taxon>Bacteria</taxon>
        <taxon>Pseudomonadati</taxon>
        <taxon>Pseudomonadota</taxon>
        <taxon>Betaproteobacteria</taxon>
        <taxon>Burkholderiales</taxon>
        <taxon>Burkholderiaceae</taxon>
        <taxon>Paraburkholderia</taxon>
    </lineage>
</organism>
<proteinExistence type="predicted"/>
<dbReference type="STRING" id="1247936.BN2475_320033"/>
<accession>A0A1N7S345</accession>
<dbReference type="Proteomes" id="UP000187012">
    <property type="component" value="Unassembled WGS sequence"/>
</dbReference>
<reference evidence="1 2" key="1">
    <citation type="submission" date="2016-12" db="EMBL/GenBank/DDBJ databases">
        <authorList>
            <person name="Song W.-J."/>
            <person name="Kurnit D.M."/>
        </authorList>
    </citation>
    <scope>NUCLEOTIDE SEQUENCE [LARGE SCALE GENOMIC DNA]</scope>
    <source>
        <strain evidence="1 2">STM7296</strain>
    </source>
</reference>
<dbReference type="EMBL" id="CYGX02000032">
    <property type="protein sequence ID" value="SIT41800.1"/>
    <property type="molecule type" value="Genomic_DNA"/>
</dbReference>
<sequence>MCRDSRSSRECVESPFHPNGLFFVRGATRRGLPTQSFLNVPECLTMPRRAPTHPAWEEPP</sequence>
<keyword evidence="2" id="KW-1185">Reference proteome</keyword>
<protein>
    <submittedName>
        <fullName evidence="1">Uncharacterized protein</fullName>
    </submittedName>
</protein>